<organism evidence="2 3">
    <name type="scientific">Paenibacillus xylanivorans</name>
    <dbReference type="NCBI Taxonomy" id="1705561"/>
    <lineage>
        <taxon>Bacteria</taxon>
        <taxon>Bacillati</taxon>
        <taxon>Bacillota</taxon>
        <taxon>Bacilli</taxon>
        <taxon>Bacillales</taxon>
        <taxon>Paenibacillaceae</taxon>
        <taxon>Paenibacillus</taxon>
    </lineage>
</organism>
<evidence type="ECO:0000313" key="2">
    <source>
        <dbReference type="EMBL" id="KOY12940.1"/>
    </source>
</evidence>
<dbReference type="EMBL" id="LITU01000082">
    <property type="protein sequence ID" value="KOY12940.1"/>
    <property type="molecule type" value="Genomic_DNA"/>
</dbReference>
<sequence>MMTLLKYDFRRNWNTLLAGLAVLIIVQIGLAMFMSDITGSVIGVMAYVGVGVSIYVKMIKTYWSNIRSYNRRLVPVTGLSHVLSPLIFGTLCGLGVMVVATIHYFIFSATHTDMNLASGINMSGIHVSEMISLLLFVWWAVLFITVIIFLSISIGGSFRFKTGPWISIIAFFVLTNLISWLENIIFSGRFNPNELFQVTEKSTGISITSNRILWSQGTWWSVIFEIIVAMILVAAAVYLNNKKVEV</sequence>
<dbReference type="Proteomes" id="UP000037688">
    <property type="component" value="Unassembled WGS sequence"/>
</dbReference>
<feature type="transmembrane region" description="Helical" evidence="1">
    <location>
        <begin position="131"/>
        <end position="152"/>
    </location>
</feature>
<protein>
    <submittedName>
        <fullName evidence="2">Uncharacterized protein</fullName>
    </submittedName>
</protein>
<evidence type="ECO:0000256" key="1">
    <source>
        <dbReference type="SAM" id="Phobius"/>
    </source>
</evidence>
<accession>A0A0M9BIC3</accession>
<feature type="transmembrane region" description="Helical" evidence="1">
    <location>
        <begin position="40"/>
        <end position="58"/>
    </location>
</feature>
<feature type="transmembrane region" description="Helical" evidence="1">
    <location>
        <begin position="79"/>
        <end position="106"/>
    </location>
</feature>
<dbReference type="PATRIC" id="fig|1705561.3.peg.5959"/>
<feature type="transmembrane region" description="Helical" evidence="1">
    <location>
        <begin position="164"/>
        <end position="186"/>
    </location>
</feature>
<keyword evidence="1" id="KW-0472">Membrane</keyword>
<dbReference type="RefSeq" id="WP_053783954.1">
    <property type="nucleotide sequence ID" value="NZ_LITU01000082.1"/>
</dbReference>
<dbReference type="AlphaFoldDB" id="A0A0M9BIC3"/>
<comment type="caution">
    <text evidence="2">The sequence shown here is derived from an EMBL/GenBank/DDBJ whole genome shotgun (WGS) entry which is preliminary data.</text>
</comment>
<keyword evidence="3" id="KW-1185">Reference proteome</keyword>
<gene>
    <name evidence="2" type="ORF">AMS66_28280</name>
</gene>
<name>A0A0M9BIC3_9BACL</name>
<feature type="transmembrane region" description="Helical" evidence="1">
    <location>
        <begin position="12"/>
        <end position="34"/>
    </location>
</feature>
<keyword evidence="1" id="KW-0812">Transmembrane</keyword>
<dbReference type="OrthoDB" id="2678893at2"/>
<feature type="transmembrane region" description="Helical" evidence="1">
    <location>
        <begin position="219"/>
        <end position="239"/>
    </location>
</feature>
<keyword evidence="1" id="KW-1133">Transmembrane helix</keyword>
<reference evidence="2 3" key="1">
    <citation type="submission" date="2015-08" db="EMBL/GenBank/DDBJ databases">
        <title>Draft genome sequence of cellulolytic and xylanolytic Paenibacillus sp. A59, isolated from a decaying forest soil from Patagonia, Argentina.</title>
        <authorList>
            <person name="Ghio S."/>
            <person name="Caceres A.M."/>
            <person name="Talia P."/>
            <person name="Grasso D."/>
            <person name="Campos E."/>
        </authorList>
    </citation>
    <scope>NUCLEOTIDE SEQUENCE [LARGE SCALE GENOMIC DNA]</scope>
    <source>
        <strain evidence="2 3">A59</strain>
    </source>
</reference>
<proteinExistence type="predicted"/>
<evidence type="ECO:0000313" key="3">
    <source>
        <dbReference type="Proteomes" id="UP000037688"/>
    </source>
</evidence>